<comment type="similarity">
    <text evidence="1">Belongs to the multicopper oxidase family.</text>
</comment>
<evidence type="ECO:0000256" key="2">
    <source>
        <dbReference type="ARBA" id="ARBA00022723"/>
    </source>
</evidence>
<evidence type="ECO:0000313" key="11">
    <source>
        <dbReference type="EMBL" id="OLY84888.1"/>
    </source>
</evidence>
<feature type="domain" description="Plastocyanin-like" evidence="8">
    <location>
        <begin position="156"/>
        <end position="299"/>
    </location>
</feature>
<dbReference type="AlphaFoldDB" id="A0A1R0H727"/>
<keyword evidence="6" id="KW-1133">Transmembrane helix</keyword>
<dbReference type="InterPro" id="IPR008972">
    <property type="entry name" value="Cupredoxin"/>
</dbReference>
<keyword evidence="4" id="KW-0560">Oxidoreductase</keyword>
<dbReference type="InterPro" id="IPR033138">
    <property type="entry name" value="Cu_oxidase_CS"/>
</dbReference>
<accession>A0A1R0H727</accession>
<feature type="signal peptide" evidence="7">
    <location>
        <begin position="1"/>
        <end position="23"/>
    </location>
</feature>
<dbReference type="GO" id="GO:0006811">
    <property type="term" value="P:monoatomic ion transport"/>
    <property type="evidence" value="ECO:0007669"/>
    <property type="project" value="InterPro"/>
</dbReference>
<dbReference type="InterPro" id="IPR001117">
    <property type="entry name" value="Cu-oxidase_2nd"/>
</dbReference>
<dbReference type="PANTHER" id="PTHR11709">
    <property type="entry name" value="MULTI-COPPER OXIDASE"/>
    <property type="match status" value="1"/>
</dbReference>
<dbReference type="Proteomes" id="UP000187455">
    <property type="component" value="Unassembled WGS sequence"/>
</dbReference>
<evidence type="ECO:0000256" key="7">
    <source>
        <dbReference type="SAM" id="SignalP"/>
    </source>
</evidence>
<dbReference type="PROSITE" id="PS00079">
    <property type="entry name" value="MULTICOPPER_OXIDASE1"/>
    <property type="match status" value="1"/>
</dbReference>
<proteinExistence type="inferred from homology"/>
<dbReference type="GO" id="GO:0005507">
    <property type="term" value="F:copper ion binding"/>
    <property type="evidence" value="ECO:0007669"/>
    <property type="project" value="InterPro"/>
</dbReference>
<evidence type="ECO:0000259" key="8">
    <source>
        <dbReference type="Pfam" id="PF00394"/>
    </source>
</evidence>
<evidence type="ECO:0000256" key="5">
    <source>
        <dbReference type="ARBA" id="ARBA00023008"/>
    </source>
</evidence>
<name>A0A1R0H727_9FUNG</name>
<feature type="chain" id="PRO_5012773970" evidence="7">
    <location>
        <begin position="24"/>
        <end position="589"/>
    </location>
</feature>
<evidence type="ECO:0000313" key="12">
    <source>
        <dbReference type="Proteomes" id="UP000187455"/>
    </source>
</evidence>
<organism evidence="11 12">
    <name type="scientific">Smittium mucronatum</name>
    <dbReference type="NCBI Taxonomy" id="133383"/>
    <lineage>
        <taxon>Eukaryota</taxon>
        <taxon>Fungi</taxon>
        <taxon>Fungi incertae sedis</taxon>
        <taxon>Zoopagomycota</taxon>
        <taxon>Kickxellomycotina</taxon>
        <taxon>Harpellomycetes</taxon>
        <taxon>Harpellales</taxon>
        <taxon>Legeriomycetaceae</taxon>
        <taxon>Smittium</taxon>
    </lineage>
</organism>
<dbReference type="SUPFAM" id="SSF49503">
    <property type="entry name" value="Cupredoxins"/>
    <property type="match status" value="3"/>
</dbReference>
<dbReference type="Gene3D" id="2.60.40.420">
    <property type="entry name" value="Cupredoxins - blue copper proteins"/>
    <property type="match status" value="3"/>
</dbReference>
<reference evidence="11 12" key="1">
    <citation type="journal article" date="2016" name="Mol. Biol. Evol.">
        <title>Genome-Wide Survey of Gut Fungi (Harpellales) Reveals the First Horizontally Transferred Ubiquitin Gene from a Mosquito Host.</title>
        <authorList>
            <person name="Wang Y."/>
            <person name="White M.M."/>
            <person name="Kvist S."/>
            <person name="Moncalvo J.M."/>
        </authorList>
    </citation>
    <scope>NUCLEOTIDE SEQUENCE [LARGE SCALE GENOMIC DNA]</scope>
    <source>
        <strain evidence="11 12">ALG-7-W6</strain>
    </source>
</reference>
<dbReference type="InterPro" id="IPR011706">
    <property type="entry name" value="Cu-oxidase_C"/>
</dbReference>
<evidence type="ECO:0000259" key="10">
    <source>
        <dbReference type="Pfam" id="PF07732"/>
    </source>
</evidence>
<dbReference type="InterPro" id="IPR044130">
    <property type="entry name" value="CuRO_2_Fet3-like"/>
</dbReference>
<dbReference type="Pfam" id="PF07731">
    <property type="entry name" value="Cu-oxidase_2"/>
    <property type="match status" value="1"/>
</dbReference>
<keyword evidence="12" id="KW-1185">Reference proteome</keyword>
<dbReference type="InterPro" id="IPR002355">
    <property type="entry name" value="Cu_oxidase_Cu_BS"/>
</dbReference>
<gene>
    <name evidence="11" type="ORF">AYI68_g940</name>
</gene>
<dbReference type="Pfam" id="PF00394">
    <property type="entry name" value="Cu-oxidase"/>
    <property type="match status" value="1"/>
</dbReference>
<feature type="transmembrane region" description="Helical" evidence="6">
    <location>
        <begin position="549"/>
        <end position="570"/>
    </location>
</feature>
<dbReference type="PROSITE" id="PS00080">
    <property type="entry name" value="MULTICOPPER_OXIDASE2"/>
    <property type="match status" value="1"/>
</dbReference>
<evidence type="ECO:0000256" key="1">
    <source>
        <dbReference type="ARBA" id="ARBA00010609"/>
    </source>
</evidence>
<dbReference type="STRING" id="133383.A0A1R0H727"/>
<comment type="caution">
    <text evidence="11">The sequence shown here is derived from an EMBL/GenBank/DDBJ whole genome shotgun (WGS) entry which is preliminary data.</text>
</comment>
<sequence length="589" mass="65477">MYFANLLQAVSTILGLASVVVRSETIELDWDIGFVQANPDGLYERRVIGVNNAFPLPRLEANMGDTLIVNAKNSLDRLTSLHGHGISFRNNVFSDGAVSVNHCGIPPGQNFTYKLELTEQGTYWFHSHSGGDYADGLRTSLVVHPPNDTKHFDYDEDIVLTLSDWYHEEAYTLGKFLTSDKNPAGYEPPPNSGIINDRPENIYNVDTDKTYRIRLINTSTMAVFHVKVDGHQMRLIEVDGTDVNAVEVESVELHPAQRMSVLITTESEAKFNYLIHADMDPDYFDEVPDGLNLNLTASLIYGENLPSAPKEEHYWDTVEDTSLVPIEEQYYQEPSQEFTLISDIMQLDDGAPHGLINGVTYRMPKVPILMTMLTTGEDAANPLVYGPRSNAFVTDFNVTIRVIIENVHLDAHPFHLHGHKFQILTAGPGSFIDSNGVNITSPDWNPVRRDVVLVPGTGHAVIQFLADNPGAWPIHCHNNWHMMFGMFAVIVEAPLQLQKTTSYDVSTYSDQCMLNGFKAEGNAGGDTGLDLKNAPDSPTLINYGIHAKGIVAIVFCTIAAFIGIASTIYFSKQLSEDTAFERRKLMQPE</sequence>
<evidence type="ECO:0000256" key="6">
    <source>
        <dbReference type="SAM" id="Phobius"/>
    </source>
</evidence>
<evidence type="ECO:0000256" key="4">
    <source>
        <dbReference type="ARBA" id="ARBA00023002"/>
    </source>
</evidence>
<dbReference type="Pfam" id="PF07732">
    <property type="entry name" value="Cu-oxidase_3"/>
    <property type="match status" value="1"/>
</dbReference>
<dbReference type="OrthoDB" id="2121828at2759"/>
<protein>
    <submittedName>
        <fullName evidence="11">Iron transport multicopper oxidase fio1</fullName>
    </submittedName>
</protein>
<dbReference type="CDD" id="cd13877">
    <property type="entry name" value="CuRO_2_Fet3p_like"/>
    <property type="match status" value="1"/>
</dbReference>
<dbReference type="GO" id="GO:0016491">
    <property type="term" value="F:oxidoreductase activity"/>
    <property type="evidence" value="ECO:0007669"/>
    <property type="project" value="UniProtKB-KW"/>
</dbReference>
<dbReference type="EMBL" id="LSSL01000318">
    <property type="protein sequence ID" value="OLY84888.1"/>
    <property type="molecule type" value="Genomic_DNA"/>
</dbReference>
<keyword evidence="2" id="KW-0479">Metal-binding</keyword>
<dbReference type="InterPro" id="IPR011707">
    <property type="entry name" value="Cu-oxidase-like_N"/>
</dbReference>
<keyword evidence="5" id="KW-0186">Copper</keyword>
<evidence type="ECO:0000259" key="9">
    <source>
        <dbReference type="Pfam" id="PF07731"/>
    </source>
</evidence>
<evidence type="ECO:0000256" key="3">
    <source>
        <dbReference type="ARBA" id="ARBA00022729"/>
    </source>
</evidence>
<keyword evidence="3 7" id="KW-0732">Signal</keyword>
<keyword evidence="6" id="KW-0472">Membrane</keyword>
<dbReference type="InterPro" id="IPR045087">
    <property type="entry name" value="Cu-oxidase_fam"/>
</dbReference>
<feature type="domain" description="Plastocyanin-like" evidence="9">
    <location>
        <begin position="362"/>
        <end position="494"/>
    </location>
</feature>
<keyword evidence="6" id="KW-0812">Transmembrane</keyword>
<dbReference type="PANTHER" id="PTHR11709:SF361">
    <property type="entry name" value="IRON TRANSPORT MULTICOPPER OXIDASE FET3"/>
    <property type="match status" value="1"/>
</dbReference>
<feature type="domain" description="Plastocyanin-like" evidence="10">
    <location>
        <begin position="35"/>
        <end position="147"/>
    </location>
</feature>